<protein>
    <submittedName>
        <fullName evidence="3">Uncharacterized protein</fullName>
    </submittedName>
</protein>
<accession>A0A9W8E5A1</accession>
<proteinExistence type="predicted"/>
<dbReference type="OrthoDB" id="185373at2759"/>
<dbReference type="AlphaFoldDB" id="A0A9W8E5A1"/>
<sequence length="729" mass="83175">MWHTLRLATHSTLHRAVPHRAVTLVNRTAVPVLSHVRRYTDATDTPVNTSTAAPTNRATDAYPTSKPEGVQSDKSVLDKFRLAVSSNRPGMAWGSFKILLDRLDENMVFQDEDFRRFHRLLMKLAQKDNAGSSNAREEMDSTKESTTSLFPQRPERLPNFLRNQMLTVLSAWEQAGKHPSKLVTINHMDAKQIVYGYIFANSVYRAESAAEWFLREGIALDSSVFHAIMRNISGLQESSLLLRTLNVMHKYKVPQDHNTYRVGLKVLSRSDSSVASRTAFRFVKRMAEPETPALKGMLLRVHCQLGEKKEAMALLHTLQEDPNPASMSALPYAAFAVSRLEDTKVAQQVYDTLNEKGFAWDVRSLLYMMGTVRHEKNSELMNTLDEHLTKLGTPLTVGQYGSVLLAHATVGHGDKVKEVLGKVVQLPASELNWKEMQTVFRACHILKDLPLALEVFEQLKARNVITDSFWVAPLVHHALDNQELKTAEYLIEEVDRNKWTPRHDFQMASLRYYVTRGDEDKAEAMVKALSSLRTAGAQGLCCSLIHHYMDKSNWDKVLHWFNYLMTNGGRPTSIVFTRLLNGLVADNQLDTVWDVFEKVFANETFHNRSTVHAVIATAIKHNNKDLLVRSREYMDTLPTYYQHSGLYKRLVHGFLRLDDPVTALAVVLKDMPKHKVELTHEMVNMLSNAKDRFPQEDQTAVQEMIERQGKWVEEWNRPTPSLETKFIEE</sequence>
<dbReference type="InterPro" id="IPR011990">
    <property type="entry name" value="TPR-like_helical_dom_sf"/>
</dbReference>
<feature type="compositionally biased region" description="Polar residues" evidence="2">
    <location>
        <begin position="42"/>
        <end position="58"/>
    </location>
</feature>
<feature type="region of interest" description="Disordered" evidence="2">
    <location>
        <begin position="41"/>
        <end position="73"/>
    </location>
</feature>
<dbReference type="Proteomes" id="UP001150925">
    <property type="component" value="Unassembled WGS sequence"/>
</dbReference>
<dbReference type="PANTHER" id="PTHR47936:SF1">
    <property type="entry name" value="PENTATRICOPEPTIDE REPEAT-CONTAINING PROTEIN GUN1, CHLOROPLASTIC"/>
    <property type="match status" value="1"/>
</dbReference>
<evidence type="ECO:0000313" key="4">
    <source>
        <dbReference type="Proteomes" id="UP001150925"/>
    </source>
</evidence>
<evidence type="ECO:0000313" key="3">
    <source>
        <dbReference type="EMBL" id="KAJ1968587.1"/>
    </source>
</evidence>
<organism evidence="3 4">
    <name type="scientific">Dispira parvispora</name>
    <dbReference type="NCBI Taxonomy" id="1520584"/>
    <lineage>
        <taxon>Eukaryota</taxon>
        <taxon>Fungi</taxon>
        <taxon>Fungi incertae sedis</taxon>
        <taxon>Zoopagomycota</taxon>
        <taxon>Kickxellomycotina</taxon>
        <taxon>Dimargaritomycetes</taxon>
        <taxon>Dimargaritales</taxon>
        <taxon>Dimargaritaceae</taxon>
        <taxon>Dispira</taxon>
    </lineage>
</organism>
<dbReference type="Gene3D" id="1.25.40.10">
    <property type="entry name" value="Tetratricopeptide repeat domain"/>
    <property type="match status" value="2"/>
</dbReference>
<reference evidence="3" key="1">
    <citation type="submission" date="2022-07" db="EMBL/GenBank/DDBJ databases">
        <title>Phylogenomic reconstructions and comparative analyses of Kickxellomycotina fungi.</title>
        <authorList>
            <person name="Reynolds N.K."/>
            <person name="Stajich J.E."/>
            <person name="Barry K."/>
            <person name="Grigoriev I.V."/>
            <person name="Crous P."/>
            <person name="Smith M.E."/>
        </authorList>
    </citation>
    <scope>NUCLEOTIDE SEQUENCE</scope>
    <source>
        <strain evidence="3">RSA 1196</strain>
    </source>
</reference>
<gene>
    <name evidence="3" type="ORF">IWQ62_001155</name>
</gene>
<keyword evidence="4" id="KW-1185">Reference proteome</keyword>
<evidence type="ECO:0000256" key="2">
    <source>
        <dbReference type="SAM" id="MobiDB-lite"/>
    </source>
</evidence>
<dbReference type="PANTHER" id="PTHR47936">
    <property type="entry name" value="PPR_LONG DOMAIN-CONTAINING PROTEIN"/>
    <property type="match status" value="1"/>
</dbReference>
<feature type="region of interest" description="Disordered" evidence="2">
    <location>
        <begin position="128"/>
        <end position="150"/>
    </location>
</feature>
<dbReference type="EMBL" id="JANBPY010000161">
    <property type="protein sequence ID" value="KAJ1968587.1"/>
    <property type="molecule type" value="Genomic_DNA"/>
</dbReference>
<evidence type="ECO:0000256" key="1">
    <source>
        <dbReference type="ARBA" id="ARBA00022737"/>
    </source>
</evidence>
<comment type="caution">
    <text evidence="3">The sequence shown here is derived from an EMBL/GenBank/DDBJ whole genome shotgun (WGS) entry which is preliminary data.</text>
</comment>
<name>A0A9W8E5A1_9FUNG</name>
<keyword evidence="1" id="KW-0677">Repeat</keyword>